<evidence type="ECO:0000313" key="4">
    <source>
        <dbReference type="EMBL" id="PPE74811.1"/>
    </source>
</evidence>
<dbReference type="SUPFAM" id="SSF55718">
    <property type="entry name" value="SCP-like"/>
    <property type="match status" value="1"/>
</dbReference>
<feature type="domain" description="SCP2" evidence="3">
    <location>
        <begin position="24"/>
        <end position="121"/>
    </location>
</feature>
<protein>
    <recommendedName>
        <fullName evidence="1">Ubiquinone biosynthesis accessory factor UbiJ</fullName>
    </recommendedName>
</protein>
<comment type="pathway">
    <text evidence="1">Cofactor biosynthesis; ubiquinone biosynthesis.</text>
</comment>
<sequence>MAASAWTRPLKAPALLCAAVEVALNRTLRLEPAVAEECGRLAGRVIALDVEGPGWSFFIEFAPGGVRVLDELAGEPDVRVAGGLTTLMRLAWQVTQGEAGVPQGLRVDGDTELLSRFNRLLAQAGFDPEELAAKVVGDAGAHRLVQGVQKLFGWGRQTAATLGLDAAEYLREETRDLARAADVEQWMDAVDELRGGVDRLEARLRRIEEAQR</sequence>
<dbReference type="PANTHER" id="PTHR38693">
    <property type="entry name" value="UBIQUINONE BIOSYNTHESIS PROTEIN UBIJ"/>
    <property type="match status" value="1"/>
</dbReference>
<evidence type="ECO:0000256" key="1">
    <source>
        <dbReference type="HAMAP-Rule" id="MF_02215"/>
    </source>
</evidence>
<comment type="similarity">
    <text evidence="1">Belongs to the UbiJ family.</text>
</comment>
<dbReference type="HAMAP" id="MF_02215">
    <property type="entry name" value="UbiJ"/>
    <property type="match status" value="1"/>
</dbReference>
<dbReference type="InterPro" id="IPR036527">
    <property type="entry name" value="SCP2_sterol-bd_dom_sf"/>
</dbReference>
<comment type="function">
    <text evidence="1">Required for ubiquinone (coenzyme Q) biosynthesis. Binds hydrophobic ubiquinone biosynthetic intermediates via its SCP2 domain and is essential for the stability of the Ubi complex. May constitute a docking platform where Ubi enzymes assemble and access their SCP2-bound polyprenyl substrates.</text>
</comment>
<dbReference type="InterPro" id="IPR038989">
    <property type="entry name" value="UbiJ"/>
</dbReference>
<dbReference type="GO" id="GO:0005737">
    <property type="term" value="C:cytoplasm"/>
    <property type="evidence" value="ECO:0007669"/>
    <property type="project" value="UniProtKB-SubCell"/>
</dbReference>
<dbReference type="EMBL" id="PSNW01000002">
    <property type="protein sequence ID" value="PPE74811.1"/>
    <property type="molecule type" value="Genomic_DNA"/>
</dbReference>
<dbReference type="AlphaFoldDB" id="A0A2S5TIL9"/>
<keyword evidence="5" id="KW-1185">Reference proteome</keyword>
<keyword evidence="1" id="KW-0963">Cytoplasm</keyword>
<dbReference type="InterPro" id="IPR003033">
    <property type="entry name" value="SCP2_sterol-bd_dom"/>
</dbReference>
<organism evidence="4 5">
    <name type="scientific">Solimonas fluminis</name>
    <dbReference type="NCBI Taxonomy" id="2086571"/>
    <lineage>
        <taxon>Bacteria</taxon>
        <taxon>Pseudomonadati</taxon>
        <taxon>Pseudomonadota</taxon>
        <taxon>Gammaproteobacteria</taxon>
        <taxon>Nevskiales</taxon>
        <taxon>Nevskiaceae</taxon>
        <taxon>Solimonas</taxon>
    </lineage>
</organism>
<feature type="coiled-coil region" evidence="2">
    <location>
        <begin position="183"/>
        <end position="210"/>
    </location>
</feature>
<keyword evidence="1" id="KW-0831">Ubiquinone biosynthesis</keyword>
<dbReference type="PANTHER" id="PTHR38693:SF1">
    <property type="entry name" value="UBIQUINONE BIOSYNTHESIS ACCESSORY FACTOR UBIJ"/>
    <property type="match status" value="1"/>
</dbReference>
<comment type="caution">
    <text evidence="4">The sequence shown here is derived from an EMBL/GenBank/DDBJ whole genome shotgun (WGS) entry which is preliminary data.</text>
</comment>
<dbReference type="Pfam" id="PF02036">
    <property type="entry name" value="SCP2"/>
    <property type="match status" value="1"/>
</dbReference>
<accession>A0A2S5TIL9</accession>
<keyword evidence="2" id="KW-0175">Coiled coil</keyword>
<dbReference type="UniPathway" id="UPA00232"/>
<dbReference type="Proteomes" id="UP000238220">
    <property type="component" value="Unassembled WGS sequence"/>
</dbReference>
<evidence type="ECO:0000256" key="2">
    <source>
        <dbReference type="SAM" id="Coils"/>
    </source>
</evidence>
<proteinExistence type="inferred from homology"/>
<gene>
    <name evidence="1" type="primary">ubiJ</name>
    <name evidence="4" type="ORF">C3942_03815</name>
</gene>
<name>A0A2S5TIL9_9GAMM</name>
<reference evidence="4 5" key="1">
    <citation type="submission" date="2018-02" db="EMBL/GenBank/DDBJ databases">
        <title>Genome sequencing of Solimonas sp. HR-BB.</title>
        <authorList>
            <person name="Lee Y."/>
            <person name="Jeon C.O."/>
        </authorList>
    </citation>
    <scope>NUCLEOTIDE SEQUENCE [LARGE SCALE GENOMIC DNA]</scope>
    <source>
        <strain evidence="4 5">HR-BB</strain>
    </source>
</reference>
<dbReference type="GO" id="GO:0006744">
    <property type="term" value="P:ubiquinone biosynthetic process"/>
    <property type="evidence" value="ECO:0007669"/>
    <property type="project" value="UniProtKB-UniRule"/>
</dbReference>
<evidence type="ECO:0000259" key="3">
    <source>
        <dbReference type="Pfam" id="PF02036"/>
    </source>
</evidence>
<comment type="subcellular location">
    <subcellularLocation>
        <location evidence="1">Cytoplasm</location>
    </subcellularLocation>
</comment>
<evidence type="ECO:0000313" key="5">
    <source>
        <dbReference type="Proteomes" id="UP000238220"/>
    </source>
</evidence>
<dbReference type="OrthoDB" id="9796077at2"/>